<dbReference type="PIRSF" id="PIRSF019466">
    <property type="entry name" value="EutH"/>
    <property type="match status" value="1"/>
</dbReference>
<comment type="caution">
    <text evidence="2">The sequence shown here is derived from an EMBL/GenBank/DDBJ whole genome shotgun (WGS) entry which is preliminary data.</text>
</comment>
<dbReference type="AlphaFoldDB" id="G5IBY4"/>
<feature type="transmembrane region" description="Helical" evidence="1">
    <location>
        <begin position="271"/>
        <end position="291"/>
    </location>
</feature>
<dbReference type="Pfam" id="PF04346">
    <property type="entry name" value="EutH"/>
    <property type="match status" value="1"/>
</dbReference>
<organism evidence="2 3">
    <name type="scientific">Hungatella hathewayi WAL-18680</name>
    <dbReference type="NCBI Taxonomy" id="742737"/>
    <lineage>
        <taxon>Bacteria</taxon>
        <taxon>Bacillati</taxon>
        <taxon>Bacillota</taxon>
        <taxon>Clostridia</taxon>
        <taxon>Lachnospirales</taxon>
        <taxon>Lachnospiraceae</taxon>
        <taxon>Hungatella</taxon>
    </lineage>
</organism>
<dbReference type="RefSeq" id="WP_006778953.1">
    <property type="nucleotide sequence ID" value="NZ_CP040506.1"/>
</dbReference>
<dbReference type="OrthoDB" id="9778282at2"/>
<dbReference type="GO" id="GO:0005886">
    <property type="term" value="C:plasma membrane"/>
    <property type="evidence" value="ECO:0007669"/>
    <property type="project" value="TreeGrafter"/>
</dbReference>
<proteinExistence type="predicted"/>
<feature type="transmembrane region" description="Helical" evidence="1">
    <location>
        <begin position="40"/>
        <end position="59"/>
    </location>
</feature>
<feature type="transmembrane region" description="Helical" evidence="1">
    <location>
        <begin position="171"/>
        <end position="189"/>
    </location>
</feature>
<feature type="transmembrane region" description="Helical" evidence="1">
    <location>
        <begin position="303"/>
        <end position="322"/>
    </location>
</feature>
<keyword evidence="3" id="KW-1185">Reference proteome</keyword>
<dbReference type="PANTHER" id="PTHR40089:SF1">
    <property type="entry name" value="ETHANOLAMINE PERMEASE EUTH-RELATED"/>
    <property type="match status" value="1"/>
</dbReference>
<evidence type="ECO:0008006" key="4">
    <source>
        <dbReference type="Google" id="ProtNLM"/>
    </source>
</evidence>
<feature type="transmembrane region" description="Helical" evidence="1">
    <location>
        <begin position="195"/>
        <end position="216"/>
    </location>
</feature>
<evidence type="ECO:0000256" key="1">
    <source>
        <dbReference type="SAM" id="Phobius"/>
    </source>
</evidence>
<keyword evidence="1" id="KW-0472">Membrane</keyword>
<evidence type="ECO:0000313" key="3">
    <source>
        <dbReference type="Proteomes" id="UP000005384"/>
    </source>
</evidence>
<keyword evidence="1" id="KW-0812">Transmembrane</keyword>
<dbReference type="GO" id="GO:0034228">
    <property type="term" value="F:ethanolamine transmembrane transporter activity"/>
    <property type="evidence" value="ECO:0007669"/>
    <property type="project" value="InterPro"/>
</dbReference>
<dbReference type="InterPro" id="IPR007441">
    <property type="entry name" value="EutH"/>
</dbReference>
<sequence length="369" mass="38527">MAVNDVIMWIMGIGVLIGGGDCLIGNRFGLGEKFEDGFRCLAPMALSMTGIIAIAPAIARWLGPALVPACQAVGVDPAMFGSLFAIDMGGYPLAMELAGDAAVGYFSGLIVASMLGVTITFAIPMSLTLLEEADQTYFARGVMIGLIPIPAGAFVGGLMMGLPVPVIVRNLLPICVIAVALIIGLVKAPEKLVQIFARLGFGIRAITYVGLILSAFEYMTGMTLVKGMTPILDAIQVPCRIAILMLGSLPFMTMVTKLFRRQFAAVGRLCGINSAAVGGLLISCVTTIPVYRSMKEMNPKGKIVVTAWMVSAIGVFTSHLGYTMSVDPAFCGPVLSAKLISAALALCLACIFQSDSGGKASDAGRTTII</sequence>
<protein>
    <recommendedName>
        <fullName evidence="4">Ethanolamine utilization protein EutH</fullName>
    </recommendedName>
</protein>
<dbReference type="PATRIC" id="fig|742737.3.peg.967"/>
<accession>G5IBY4</accession>
<feature type="transmembrane region" description="Helical" evidence="1">
    <location>
        <begin position="65"/>
        <end position="90"/>
    </location>
</feature>
<dbReference type="EMBL" id="ADLN01000009">
    <property type="protein sequence ID" value="EHI60902.1"/>
    <property type="molecule type" value="Genomic_DNA"/>
</dbReference>
<feature type="transmembrane region" description="Helical" evidence="1">
    <location>
        <begin position="237"/>
        <end position="259"/>
    </location>
</feature>
<gene>
    <name evidence="2" type="ORF">HMPREF9473_00967</name>
</gene>
<dbReference type="PANTHER" id="PTHR40089">
    <property type="entry name" value="ETHANOLAMINE UTILIZATION PROTEIN EUTH"/>
    <property type="match status" value="1"/>
</dbReference>
<feature type="transmembrane region" description="Helical" evidence="1">
    <location>
        <begin position="334"/>
        <end position="352"/>
    </location>
</feature>
<feature type="transmembrane region" description="Helical" evidence="1">
    <location>
        <begin position="6"/>
        <end position="28"/>
    </location>
</feature>
<dbReference type="Proteomes" id="UP000005384">
    <property type="component" value="Unassembled WGS sequence"/>
</dbReference>
<evidence type="ECO:0000313" key="2">
    <source>
        <dbReference type="EMBL" id="EHI60902.1"/>
    </source>
</evidence>
<keyword evidence="1" id="KW-1133">Transmembrane helix</keyword>
<dbReference type="HOGENOM" id="CLU_061142_0_0_9"/>
<feature type="transmembrane region" description="Helical" evidence="1">
    <location>
        <begin position="102"/>
        <end position="125"/>
    </location>
</feature>
<feature type="transmembrane region" description="Helical" evidence="1">
    <location>
        <begin position="137"/>
        <end position="159"/>
    </location>
</feature>
<reference evidence="2 3" key="1">
    <citation type="submission" date="2011-08" db="EMBL/GenBank/DDBJ databases">
        <title>The Genome Sequence of Clostridium hathewayi WAL-18680.</title>
        <authorList>
            <consortium name="The Broad Institute Genome Sequencing Platform"/>
            <person name="Earl A."/>
            <person name="Ward D."/>
            <person name="Feldgarden M."/>
            <person name="Gevers D."/>
            <person name="Finegold S.M."/>
            <person name="Summanen P.H."/>
            <person name="Molitoris D.R."/>
            <person name="Song M."/>
            <person name="Daigneault M."/>
            <person name="Allen-Vercoe E."/>
            <person name="Young S.K."/>
            <person name="Zeng Q."/>
            <person name="Gargeya S."/>
            <person name="Fitzgerald M."/>
            <person name="Haas B."/>
            <person name="Abouelleil A."/>
            <person name="Alvarado L."/>
            <person name="Arachchi H.M."/>
            <person name="Berlin A."/>
            <person name="Brown A."/>
            <person name="Chapman S.B."/>
            <person name="Chen Z."/>
            <person name="Dunbar C."/>
            <person name="Freedman E."/>
            <person name="Gearin G."/>
            <person name="Gellesch M."/>
            <person name="Goldberg J."/>
            <person name="Griggs A."/>
            <person name="Gujja S."/>
            <person name="Heiman D."/>
            <person name="Howarth C."/>
            <person name="Larson L."/>
            <person name="Lui A."/>
            <person name="MacDonald P.J.P."/>
            <person name="Montmayeur A."/>
            <person name="Murphy C."/>
            <person name="Neiman D."/>
            <person name="Pearson M."/>
            <person name="Priest M."/>
            <person name="Roberts A."/>
            <person name="Saif S."/>
            <person name="Shea T."/>
            <person name="Shenoy N."/>
            <person name="Sisk P."/>
            <person name="Stolte C."/>
            <person name="Sykes S."/>
            <person name="Wortman J."/>
            <person name="Nusbaum C."/>
            <person name="Birren B."/>
        </authorList>
    </citation>
    <scope>NUCLEOTIDE SEQUENCE [LARGE SCALE GENOMIC DNA]</scope>
    <source>
        <strain evidence="2 3">WAL-18680</strain>
    </source>
</reference>
<name>G5IBY4_9FIRM</name>